<feature type="coiled-coil region" evidence="1">
    <location>
        <begin position="1062"/>
        <end position="1089"/>
    </location>
</feature>
<gene>
    <name evidence="5" type="ORF">H2200_003306</name>
</gene>
<evidence type="ECO:0008006" key="7">
    <source>
        <dbReference type="Google" id="ProtNLM"/>
    </source>
</evidence>
<dbReference type="Pfam" id="PF24564">
    <property type="entry name" value="DUF7605"/>
    <property type="match status" value="1"/>
</dbReference>
<dbReference type="EMBL" id="JAPDRK010000004">
    <property type="protein sequence ID" value="KAJ9613364.1"/>
    <property type="molecule type" value="Genomic_DNA"/>
</dbReference>
<dbReference type="PANTHER" id="PTHR36681:SF3">
    <property type="entry name" value="NUCLEAR GTPASE, GERMINAL CENTER-ASSOCIATED, TANDEM DUPLICATE 3"/>
    <property type="match status" value="1"/>
</dbReference>
<evidence type="ECO:0000259" key="4">
    <source>
        <dbReference type="Pfam" id="PF24564"/>
    </source>
</evidence>
<feature type="region of interest" description="Disordered" evidence="2">
    <location>
        <begin position="344"/>
        <end position="375"/>
    </location>
</feature>
<dbReference type="SUPFAM" id="SSF52540">
    <property type="entry name" value="P-loop containing nucleoside triphosphate hydrolases"/>
    <property type="match status" value="1"/>
</dbReference>
<feature type="compositionally biased region" description="Acidic residues" evidence="2">
    <location>
        <begin position="839"/>
        <end position="853"/>
    </location>
</feature>
<dbReference type="InterPro" id="IPR045063">
    <property type="entry name" value="Dynamin_N"/>
</dbReference>
<comment type="caution">
    <text evidence="5">The sequence shown here is derived from an EMBL/GenBank/DDBJ whole genome shotgun (WGS) entry which is preliminary data.</text>
</comment>
<feature type="region of interest" description="Disordered" evidence="2">
    <location>
        <begin position="808"/>
        <end position="898"/>
    </location>
</feature>
<evidence type="ECO:0000256" key="1">
    <source>
        <dbReference type="SAM" id="Coils"/>
    </source>
</evidence>
<evidence type="ECO:0000256" key="2">
    <source>
        <dbReference type="SAM" id="MobiDB-lite"/>
    </source>
</evidence>
<dbReference type="PANTHER" id="PTHR36681">
    <property type="entry name" value="NUCLEAR GTPASE, GERMINAL CENTER-ASSOCIATED, TANDEM DUPLICATE 3"/>
    <property type="match status" value="1"/>
</dbReference>
<keyword evidence="6" id="KW-1185">Reference proteome</keyword>
<evidence type="ECO:0000259" key="3">
    <source>
        <dbReference type="Pfam" id="PF00350"/>
    </source>
</evidence>
<feature type="region of interest" description="Disordered" evidence="2">
    <location>
        <begin position="1429"/>
        <end position="1453"/>
    </location>
</feature>
<evidence type="ECO:0000313" key="5">
    <source>
        <dbReference type="EMBL" id="KAJ9613364.1"/>
    </source>
</evidence>
<feature type="domain" description="Dynamin N-terminal" evidence="3">
    <location>
        <begin position="469"/>
        <end position="708"/>
    </location>
</feature>
<feature type="region of interest" description="Disordered" evidence="2">
    <location>
        <begin position="135"/>
        <end position="181"/>
    </location>
</feature>
<organism evidence="5 6">
    <name type="scientific">Cladophialophora chaetospira</name>
    <dbReference type="NCBI Taxonomy" id="386627"/>
    <lineage>
        <taxon>Eukaryota</taxon>
        <taxon>Fungi</taxon>
        <taxon>Dikarya</taxon>
        <taxon>Ascomycota</taxon>
        <taxon>Pezizomycotina</taxon>
        <taxon>Eurotiomycetes</taxon>
        <taxon>Chaetothyriomycetidae</taxon>
        <taxon>Chaetothyriales</taxon>
        <taxon>Herpotrichiellaceae</taxon>
        <taxon>Cladophialophora</taxon>
    </lineage>
</organism>
<proteinExistence type="predicted"/>
<dbReference type="InterPro" id="IPR056024">
    <property type="entry name" value="DUF7605"/>
</dbReference>
<protein>
    <recommendedName>
        <fullName evidence="7">Nuclear GTPase SLIP-GC</fullName>
    </recommendedName>
</protein>
<name>A0AA38XH70_9EURO</name>
<dbReference type="Pfam" id="PF00350">
    <property type="entry name" value="Dynamin_N"/>
    <property type="match status" value="1"/>
</dbReference>
<reference evidence="5" key="1">
    <citation type="submission" date="2022-10" db="EMBL/GenBank/DDBJ databases">
        <title>Culturing micro-colonial fungi from biological soil crusts in the Mojave desert and describing Neophaeococcomyces mojavensis, and introducing the new genera and species Taxawa tesnikishii.</title>
        <authorList>
            <person name="Kurbessoian T."/>
            <person name="Stajich J.E."/>
        </authorList>
    </citation>
    <scope>NUCLEOTIDE SEQUENCE</scope>
    <source>
        <strain evidence="5">TK_41</strain>
    </source>
</reference>
<dbReference type="InterPro" id="IPR027417">
    <property type="entry name" value="P-loop_NTPase"/>
</dbReference>
<keyword evidence="1" id="KW-0175">Coiled coil</keyword>
<feature type="region of interest" description="Disordered" evidence="2">
    <location>
        <begin position="1466"/>
        <end position="1487"/>
    </location>
</feature>
<feature type="compositionally biased region" description="Low complexity" evidence="2">
    <location>
        <begin position="854"/>
        <end position="868"/>
    </location>
</feature>
<evidence type="ECO:0000313" key="6">
    <source>
        <dbReference type="Proteomes" id="UP001172673"/>
    </source>
</evidence>
<sequence>MVSPTFFDQLRALRPQDELRPGLVFVAILHFDKSPEKTFDQADALWIRCPKEKDVSSLVKAYRKACPEAGEFVLRHNFQPLEDGIKVSAFANRYPNDFVAVEAVRTKDLDSRRHVPIARSPLSEVSNGVNRLIARPQSMGKPNEEPDIRQYQPRTSQPARADGTSFASNPQPAFPQPNADTSLQLALTPNSLGSSKRVGWEDFLFERSEFPRQALSVNYVSAPRDATPLDADKRIGQEWLSLDETQKAYFIERGDKITASLRFATPENRYTEHWAFWVFYYSTYFRRPAGTEYLDHDFEGRKSHIEEFLATWKAMGLGTRKLWFDHAWGCSTAAVKRGALADPQWATSTSPTPAVAHESGVKSEPTPSPTPSSEEVKVIKFDAPVPEANFHVDLEDAPTASNTAPIRLSMSDLFDGRTPEQLEKSVEKGVELLSSIQGTLRGQSSQEGSQWLQAIDNVQKLATRSKTVVGVVGATGAGKSSVINALLDEERLVPTNCMRACTAVVTEISYNHEEGDPYRAEVEFISRNDWQKMLKILFEDLLDGSGQVSRECTNEDSESGIAYAQIKAVYPKMTKEEMEHTTIERLMAHDNVTCLGTTRDIESDDSLMFYKKLQRYVDSKEKTSGAKDKTDKKDKKPREMEFWPLIRVVRLYTKAPALATGAVIVDLPGVHDSNQARAAVAQSYMKQCTGLWIVAPITRAVDDKSAKALLGDTFKRQLKMDGGYNSVTFICSKTDDISITEAQDSLGLDDEFTPMWEKSEELRTRKKSLKHQIDGLKDMKADMLAAMEAGEDELEVWEKLLDDFNGGKTVFEPKQKSQKRKRADDSGPPKKKRPNYTEPDSDDDFIDDGDDSASDAGSGYASSGADQDQGAPLTENDISMKIADLRGRRKEGRREKTKVEQEIKELHDQITALDKESDQIDGKLSAKCISGRNEYSRVAIRQDYAAGIRELDQEIAEEEDAANFDPEVDRRDYDEVARNLPVFCVSSRAYQKLKGRLQKDNSQPGFSHIDETEVPALQAHCIQMTTAGRQAACRKYLTSMFQLLNSLRLWSSNDGTGRQLTEGQLKREAQILKERMSKLDNALEKAVAAIVDGVAEEIQEKVYEAYPNATSAAKSEASNTVRKWASPVDQENLLAGGFYWSTYKAIVRRDGVWTNARGANNFNEQLIEPVIRHIAGPWESVFARRMPGILNSLPMNVGKILTTFHDEVERRAIRNGASLASFQMLKQQISVHKETLKDAMIEARNLFTEKQRTINREFEPKVLEHMLSIYHTCTIESGPGQFARMKGYMDRHVEHEKQITFDDAVEHVRELVKKMLKEVKDTLLNYTGVIVGQDQSNSKTVLPRDQRLMRKAVLELVDSAETVFKRTVGLESEPTPEPDTVPGVELPSAGVKFAPAAATGAVKKEDHTEEAVDMTKLENVDDAKVATTMEKQRENQGGSPVTKVSAPSSGTSEAFHIGQDTVMQNAAVPEVPRDNNITPDYDQWATI</sequence>
<dbReference type="Gene3D" id="3.40.50.300">
    <property type="entry name" value="P-loop containing nucleotide triphosphate hydrolases"/>
    <property type="match status" value="1"/>
</dbReference>
<accession>A0AA38XH70</accession>
<feature type="domain" description="DUF7605" evidence="4">
    <location>
        <begin position="1121"/>
        <end position="1296"/>
    </location>
</feature>
<dbReference type="Proteomes" id="UP001172673">
    <property type="component" value="Unassembled WGS sequence"/>
</dbReference>